<dbReference type="EMBL" id="SRME01000001">
    <property type="protein sequence ID" value="TGG88818.1"/>
    <property type="molecule type" value="Genomic_DNA"/>
</dbReference>
<dbReference type="InterPro" id="IPR043519">
    <property type="entry name" value="NT_sf"/>
</dbReference>
<accession>A0A4Z0VXJ5</accession>
<dbReference type="RefSeq" id="WP_135402451.1">
    <property type="nucleotide sequence ID" value="NZ_SRME01000001.1"/>
</dbReference>
<proteinExistence type="predicted"/>
<dbReference type="CDD" id="cd05403">
    <property type="entry name" value="NT_KNTase_like"/>
    <property type="match status" value="1"/>
</dbReference>
<dbReference type="GO" id="GO:0016740">
    <property type="term" value="F:transferase activity"/>
    <property type="evidence" value="ECO:0007669"/>
    <property type="project" value="UniProtKB-KW"/>
</dbReference>
<reference evidence="1 2" key="1">
    <citation type="submission" date="2019-04" db="EMBL/GenBank/DDBJ databases">
        <title>Draft genome sequence data and analysis of a Fermenting Bacterium, Geotoga petraea strain HO-Geo1, isolated from heavy-oil petroleum reservoir in Russia.</title>
        <authorList>
            <person name="Grouzdev D.S."/>
            <person name="Semenova E.M."/>
            <person name="Sokolova D.S."/>
            <person name="Tourova T.P."/>
            <person name="Poltaraus A.B."/>
            <person name="Nazina T.N."/>
        </authorList>
    </citation>
    <scope>NUCLEOTIDE SEQUENCE [LARGE SCALE GENOMIC DNA]</scope>
    <source>
        <strain evidence="1 2">HO-Geo1</strain>
    </source>
</reference>
<dbReference type="AlphaFoldDB" id="A0A4Z0VXJ5"/>
<keyword evidence="1" id="KW-0808">Transferase</keyword>
<sequence length="233" mass="27355">MKEKPIEAAKKFVEYYFPKAQAAMLAGSVARQEYNDNSDLNIIVITDEVDTPYRQSYAEFGWNIEAFVFNNKNYMDFFEKDARRKRPSLPNMILESIILKDNQIINIMEKQAKSLLKKGPEELTLDEIRDFRYEITNLLDDFEGEEDYFKNLFTVSELIEKLKQFTLLVNGYWDSKGKYNAKALKNFDEQIADIFLMAMEEYYKNENKDVLISLTNDILNIKGGKLFEGYRKG</sequence>
<name>A0A4Z0VXJ5_9BACT</name>
<dbReference type="OrthoDB" id="43980at2"/>
<protein>
    <submittedName>
        <fullName evidence="1">Nucleotidyltransferase domain-containing protein</fullName>
    </submittedName>
</protein>
<evidence type="ECO:0000313" key="2">
    <source>
        <dbReference type="Proteomes" id="UP000297288"/>
    </source>
</evidence>
<comment type="caution">
    <text evidence="1">The sequence shown here is derived from an EMBL/GenBank/DDBJ whole genome shotgun (WGS) entry which is preliminary data.</text>
</comment>
<organism evidence="1 2">
    <name type="scientific">Geotoga petraea</name>
    <dbReference type="NCBI Taxonomy" id="28234"/>
    <lineage>
        <taxon>Bacteria</taxon>
        <taxon>Thermotogati</taxon>
        <taxon>Thermotogota</taxon>
        <taxon>Thermotogae</taxon>
        <taxon>Petrotogales</taxon>
        <taxon>Petrotogaceae</taxon>
        <taxon>Geotoga</taxon>
    </lineage>
</organism>
<gene>
    <name evidence="1" type="ORF">E4650_01080</name>
</gene>
<evidence type="ECO:0000313" key="1">
    <source>
        <dbReference type="EMBL" id="TGG88818.1"/>
    </source>
</evidence>
<dbReference type="SUPFAM" id="SSF81301">
    <property type="entry name" value="Nucleotidyltransferase"/>
    <property type="match status" value="1"/>
</dbReference>
<dbReference type="Gene3D" id="3.30.460.10">
    <property type="entry name" value="Beta Polymerase, domain 2"/>
    <property type="match status" value="1"/>
</dbReference>
<dbReference type="Proteomes" id="UP000297288">
    <property type="component" value="Unassembled WGS sequence"/>
</dbReference>